<dbReference type="Gene3D" id="3.40.630.30">
    <property type="match status" value="1"/>
</dbReference>
<dbReference type="Proteomes" id="UP001310890">
    <property type="component" value="Unassembled WGS sequence"/>
</dbReference>
<sequence>MTLPNPILYDPSRHKPLLSQLASIHASCILQDGTLASFIPTRQKTGRLTIDHLKLVNFWLAYNQQVEEGSRAIVLQFADESEEVVAGVVSLYMPGTETGPFRSEVHKLLVSPQHRFKGIARRLMGRLEEVARESGRGLVMLDTTIGSGAELVYPKLGYIVFGDVPKYGIHPLTGELVDERWFYKDLRG</sequence>
<reference evidence="2" key="1">
    <citation type="submission" date="2023-08" db="EMBL/GenBank/DDBJ databases">
        <title>Black Yeasts Isolated from many extreme environments.</title>
        <authorList>
            <person name="Coleine C."/>
            <person name="Stajich J.E."/>
            <person name="Selbmann L."/>
        </authorList>
    </citation>
    <scope>NUCLEOTIDE SEQUENCE</scope>
    <source>
        <strain evidence="2">CCFEE 5401</strain>
    </source>
</reference>
<dbReference type="GO" id="GO:0016747">
    <property type="term" value="F:acyltransferase activity, transferring groups other than amino-acyl groups"/>
    <property type="evidence" value="ECO:0007669"/>
    <property type="project" value="InterPro"/>
</dbReference>
<dbReference type="AlphaFoldDB" id="A0AAN7TQT4"/>
<feature type="domain" description="N-acetyltransferase" evidence="1">
    <location>
        <begin position="24"/>
        <end position="187"/>
    </location>
</feature>
<dbReference type="InterPro" id="IPR016181">
    <property type="entry name" value="Acyl_CoA_acyltransferase"/>
</dbReference>
<organism evidence="2 3">
    <name type="scientific">Meristemomyces frigidus</name>
    <dbReference type="NCBI Taxonomy" id="1508187"/>
    <lineage>
        <taxon>Eukaryota</taxon>
        <taxon>Fungi</taxon>
        <taxon>Dikarya</taxon>
        <taxon>Ascomycota</taxon>
        <taxon>Pezizomycotina</taxon>
        <taxon>Dothideomycetes</taxon>
        <taxon>Dothideomycetidae</taxon>
        <taxon>Mycosphaerellales</taxon>
        <taxon>Teratosphaeriaceae</taxon>
        <taxon>Meristemomyces</taxon>
    </lineage>
</organism>
<evidence type="ECO:0000313" key="2">
    <source>
        <dbReference type="EMBL" id="KAK5114175.1"/>
    </source>
</evidence>
<dbReference type="CDD" id="cd04301">
    <property type="entry name" value="NAT_SF"/>
    <property type="match status" value="1"/>
</dbReference>
<dbReference type="EMBL" id="JAVRRL010000019">
    <property type="protein sequence ID" value="KAK5114175.1"/>
    <property type="molecule type" value="Genomic_DNA"/>
</dbReference>
<protein>
    <recommendedName>
        <fullName evidence="1">N-acetyltransferase domain-containing protein</fullName>
    </recommendedName>
</protein>
<evidence type="ECO:0000313" key="3">
    <source>
        <dbReference type="Proteomes" id="UP001310890"/>
    </source>
</evidence>
<comment type="caution">
    <text evidence="2">The sequence shown here is derived from an EMBL/GenBank/DDBJ whole genome shotgun (WGS) entry which is preliminary data.</text>
</comment>
<dbReference type="Pfam" id="PF00583">
    <property type="entry name" value="Acetyltransf_1"/>
    <property type="match status" value="1"/>
</dbReference>
<proteinExistence type="predicted"/>
<dbReference type="SUPFAM" id="SSF55729">
    <property type="entry name" value="Acyl-CoA N-acyltransferases (Nat)"/>
    <property type="match status" value="1"/>
</dbReference>
<dbReference type="InterPro" id="IPR000182">
    <property type="entry name" value="GNAT_dom"/>
</dbReference>
<evidence type="ECO:0000259" key="1">
    <source>
        <dbReference type="PROSITE" id="PS51186"/>
    </source>
</evidence>
<gene>
    <name evidence="2" type="ORF">LTR62_002745</name>
</gene>
<dbReference type="PROSITE" id="PS51186">
    <property type="entry name" value="GNAT"/>
    <property type="match status" value="1"/>
</dbReference>
<accession>A0AAN7TQT4</accession>
<name>A0AAN7TQT4_9PEZI</name>